<keyword evidence="1" id="KW-0812">Transmembrane</keyword>
<keyword evidence="1" id="KW-1133">Transmembrane helix</keyword>
<evidence type="ECO:0000256" key="1">
    <source>
        <dbReference type="SAM" id="Phobius"/>
    </source>
</evidence>
<comment type="caution">
    <text evidence="2">The sequence shown here is derived from an EMBL/GenBank/DDBJ whole genome shotgun (WGS) entry which is preliminary data.</text>
</comment>
<feature type="transmembrane region" description="Helical" evidence="1">
    <location>
        <begin position="6"/>
        <end position="27"/>
    </location>
</feature>
<evidence type="ECO:0000313" key="2">
    <source>
        <dbReference type="EMBL" id="GKV50850.1"/>
    </source>
</evidence>
<dbReference type="AlphaFoldDB" id="A0AAV5MMS6"/>
<organism evidence="2 3">
    <name type="scientific">Rubroshorea leprosula</name>
    <dbReference type="NCBI Taxonomy" id="152421"/>
    <lineage>
        <taxon>Eukaryota</taxon>
        <taxon>Viridiplantae</taxon>
        <taxon>Streptophyta</taxon>
        <taxon>Embryophyta</taxon>
        <taxon>Tracheophyta</taxon>
        <taxon>Spermatophyta</taxon>
        <taxon>Magnoliopsida</taxon>
        <taxon>eudicotyledons</taxon>
        <taxon>Gunneridae</taxon>
        <taxon>Pentapetalae</taxon>
        <taxon>rosids</taxon>
        <taxon>malvids</taxon>
        <taxon>Malvales</taxon>
        <taxon>Dipterocarpaceae</taxon>
        <taxon>Rubroshorea</taxon>
    </lineage>
</organism>
<keyword evidence="1" id="KW-0472">Membrane</keyword>
<evidence type="ECO:0008006" key="4">
    <source>
        <dbReference type="Google" id="ProtNLM"/>
    </source>
</evidence>
<evidence type="ECO:0000313" key="3">
    <source>
        <dbReference type="Proteomes" id="UP001054252"/>
    </source>
</evidence>
<protein>
    <recommendedName>
        <fullName evidence="4">NADH dehydrogenase subunit 2</fullName>
    </recommendedName>
</protein>
<gene>
    <name evidence="2" type="ORF">SLEP1_g57533</name>
</gene>
<dbReference type="EMBL" id="BPVZ01000401">
    <property type="protein sequence ID" value="GKV50850.1"/>
    <property type="molecule type" value="Genomic_DNA"/>
</dbReference>
<sequence length="80" mass="8729">MGFNFYGTLIKQNIILTLFPPLIVVVLRSQVPKLSITLVTGAIAVAGATSASRFPWIVYCDASTFVLVLKSINSPTLQFR</sequence>
<dbReference type="Proteomes" id="UP001054252">
    <property type="component" value="Unassembled WGS sequence"/>
</dbReference>
<name>A0AAV5MMS6_9ROSI</name>
<keyword evidence="3" id="KW-1185">Reference proteome</keyword>
<reference evidence="2 3" key="1">
    <citation type="journal article" date="2021" name="Commun. Biol.">
        <title>The genome of Shorea leprosula (Dipterocarpaceae) highlights the ecological relevance of drought in aseasonal tropical rainforests.</title>
        <authorList>
            <person name="Ng K.K.S."/>
            <person name="Kobayashi M.J."/>
            <person name="Fawcett J.A."/>
            <person name="Hatakeyama M."/>
            <person name="Paape T."/>
            <person name="Ng C.H."/>
            <person name="Ang C.C."/>
            <person name="Tnah L.H."/>
            <person name="Lee C.T."/>
            <person name="Nishiyama T."/>
            <person name="Sese J."/>
            <person name="O'Brien M.J."/>
            <person name="Copetti D."/>
            <person name="Mohd Noor M.I."/>
            <person name="Ong R.C."/>
            <person name="Putra M."/>
            <person name="Sireger I.Z."/>
            <person name="Indrioko S."/>
            <person name="Kosugi Y."/>
            <person name="Izuno A."/>
            <person name="Isagi Y."/>
            <person name="Lee S.L."/>
            <person name="Shimizu K.K."/>
        </authorList>
    </citation>
    <scope>NUCLEOTIDE SEQUENCE [LARGE SCALE GENOMIC DNA]</scope>
    <source>
        <strain evidence="2">214</strain>
    </source>
</reference>
<feature type="transmembrane region" description="Helical" evidence="1">
    <location>
        <begin position="34"/>
        <end position="50"/>
    </location>
</feature>
<accession>A0AAV5MMS6</accession>
<proteinExistence type="predicted"/>